<keyword evidence="3" id="KW-1185">Reference proteome</keyword>
<dbReference type="SUPFAM" id="SSF55729">
    <property type="entry name" value="Acyl-CoA N-acyltransferases (Nat)"/>
    <property type="match status" value="1"/>
</dbReference>
<dbReference type="Gene3D" id="3.40.630.30">
    <property type="match status" value="1"/>
</dbReference>
<sequence length="174" mass="19126">MNAPRWLSAPDQVDDHLREALTVCWRDVANAGGSVGFVQQTPVSDDVVRPEVDKIVEQLGRAHLLVAGEPDKVAGWLVLTTNASLAFRHWGLVTRVQTAPAVRGTGVARALLTELARYAKVDLRLASLRLDARGGEGLERFYEHFGWEVVGRYPEAIDLGGGDLRDQLYLNLSL</sequence>
<dbReference type="GO" id="GO:0016747">
    <property type="term" value="F:acyltransferase activity, transferring groups other than amino-acyl groups"/>
    <property type="evidence" value="ECO:0007669"/>
    <property type="project" value="InterPro"/>
</dbReference>
<dbReference type="Proteomes" id="UP001138997">
    <property type="component" value="Unassembled WGS sequence"/>
</dbReference>
<comment type="caution">
    <text evidence="2">The sequence shown here is derived from an EMBL/GenBank/DDBJ whole genome shotgun (WGS) entry which is preliminary data.</text>
</comment>
<dbReference type="RefSeq" id="WP_231449302.1">
    <property type="nucleotide sequence ID" value="NZ_JAJOMB010000030.1"/>
</dbReference>
<protein>
    <submittedName>
        <fullName evidence="2">GNAT family N-acetyltransferase</fullName>
    </submittedName>
</protein>
<organism evidence="2 3">
    <name type="scientific">Kineosporia babensis</name>
    <dbReference type="NCBI Taxonomy" id="499548"/>
    <lineage>
        <taxon>Bacteria</taxon>
        <taxon>Bacillati</taxon>
        <taxon>Actinomycetota</taxon>
        <taxon>Actinomycetes</taxon>
        <taxon>Kineosporiales</taxon>
        <taxon>Kineosporiaceae</taxon>
        <taxon>Kineosporia</taxon>
    </lineage>
</organism>
<evidence type="ECO:0000313" key="2">
    <source>
        <dbReference type="EMBL" id="MCD5316450.1"/>
    </source>
</evidence>
<evidence type="ECO:0000313" key="3">
    <source>
        <dbReference type="Proteomes" id="UP001138997"/>
    </source>
</evidence>
<feature type="domain" description="N-acetyltransferase" evidence="1">
    <location>
        <begin position="1"/>
        <end position="171"/>
    </location>
</feature>
<proteinExistence type="predicted"/>
<dbReference type="InterPro" id="IPR000182">
    <property type="entry name" value="GNAT_dom"/>
</dbReference>
<dbReference type="AlphaFoldDB" id="A0A9X1SYK7"/>
<dbReference type="EMBL" id="JAJOMB010000030">
    <property type="protein sequence ID" value="MCD5316450.1"/>
    <property type="molecule type" value="Genomic_DNA"/>
</dbReference>
<dbReference type="InterPro" id="IPR016181">
    <property type="entry name" value="Acyl_CoA_acyltransferase"/>
</dbReference>
<dbReference type="CDD" id="cd04301">
    <property type="entry name" value="NAT_SF"/>
    <property type="match status" value="1"/>
</dbReference>
<dbReference type="PROSITE" id="PS51186">
    <property type="entry name" value="GNAT"/>
    <property type="match status" value="1"/>
</dbReference>
<name>A0A9X1SYK7_9ACTN</name>
<reference evidence="2" key="1">
    <citation type="submission" date="2021-11" db="EMBL/GenBank/DDBJ databases">
        <title>Streptomyces corallinus and Kineosporia corallina sp. nov., two new coral-derived marine actinobacteria.</title>
        <authorList>
            <person name="Buangrab K."/>
            <person name="Sutthacheep M."/>
            <person name="Yeemin T."/>
            <person name="Harunari E."/>
            <person name="Igarashi Y."/>
            <person name="Sripreechasak P."/>
            <person name="Kanchanasin P."/>
            <person name="Tanasupawat S."/>
            <person name="Phongsopitanun W."/>
        </authorList>
    </citation>
    <scope>NUCLEOTIDE SEQUENCE</scope>
    <source>
        <strain evidence="2">JCM 31032</strain>
    </source>
</reference>
<evidence type="ECO:0000259" key="1">
    <source>
        <dbReference type="PROSITE" id="PS51186"/>
    </source>
</evidence>
<dbReference type="Pfam" id="PF13508">
    <property type="entry name" value="Acetyltransf_7"/>
    <property type="match status" value="1"/>
</dbReference>
<accession>A0A9X1SYK7</accession>
<gene>
    <name evidence="2" type="ORF">LR394_36695</name>
</gene>